<sequence>MIDPRPHERLVGWFLAHMYLVHITYSLQWPLGLPFPHPIHSNNLKRTYRSSRNAQIPGRANTSGLISVIPLYLLKCAQTLSQLVGTRDSTR</sequence>
<dbReference type="EMBL" id="MU802185">
    <property type="protein sequence ID" value="KAJ3980472.1"/>
    <property type="molecule type" value="Genomic_DNA"/>
</dbReference>
<evidence type="ECO:0000313" key="2">
    <source>
        <dbReference type="Proteomes" id="UP001163850"/>
    </source>
</evidence>
<accession>A0AA38UQP3</accession>
<evidence type="ECO:0000313" key="1">
    <source>
        <dbReference type="EMBL" id="KAJ3980472.1"/>
    </source>
</evidence>
<proteinExistence type="predicted"/>
<protein>
    <submittedName>
        <fullName evidence="1">Uncharacterized protein</fullName>
    </submittedName>
</protein>
<dbReference type="Proteomes" id="UP001163850">
    <property type="component" value="Unassembled WGS sequence"/>
</dbReference>
<name>A0AA38UQP3_9AGAR</name>
<gene>
    <name evidence="1" type="ORF">F5890DRAFT_1541298</name>
</gene>
<reference evidence="1" key="1">
    <citation type="submission" date="2022-08" db="EMBL/GenBank/DDBJ databases">
        <authorList>
            <consortium name="DOE Joint Genome Institute"/>
            <person name="Min B."/>
            <person name="Riley R."/>
            <person name="Sierra-Patev S."/>
            <person name="Naranjo-Ortiz M."/>
            <person name="Looney B."/>
            <person name="Konkel Z."/>
            <person name="Slot J.C."/>
            <person name="Sakamoto Y."/>
            <person name="Steenwyk J.L."/>
            <person name="Rokas A."/>
            <person name="Carro J."/>
            <person name="Camarero S."/>
            <person name="Ferreira P."/>
            <person name="Molpeceres G."/>
            <person name="Ruiz-Duenas F.J."/>
            <person name="Serrano A."/>
            <person name="Henrissat B."/>
            <person name="Drula E."/>
            <person name="Hughes K.W."/>
            <person name="Mata J.L."/>
            <person name="Ishikawa N.K."/>
            <person name="Vargas-Isla R."/>
            <person name="Ushijima S."/>
            <person name="Smith C.A."/>
            <person name="Ahrendt S."/>
            <person name="Andreopoulos W."/>
            <person name="He G."/>
            <person name="Labutti K."/>
            <person name="Lipzen A."/>
            <person name="Ng V."/>
            <person name="Sandor L."/>
            <person name="Barry K."/>
            <person name="Martinez A.T."/>
            <person name="Xiao Y."/>
            <person name="Gibbons J.G."/>
            <person name="Terashima K."/>
            <person name="Hibbett D.S."/>
            <person name="Grigoriev I.V."/>
        </authorList>
    </citation>
    <scope>NUCLEOTIDE SEQUENCE</scope>
    <source>
        <strain evidence="1">TFB7829</strain>
    </source>
</reference>
<organism evidence="1 2">
    <name type="scientific">Lentinula detonsa</name>
    <dbReference type="NCBI Taxonomy" id="2804962"/>
    <lineage>
        <taxon>Eukaryota</taxon>
        <taxon>Fungi</taxon>
        <taxon>Dikarya</taxon>
        <taxon>Basidiomycota</taxon>
        <taxon>Agaricomycotina</taxon>
        <taxon>Agaricomycetes</taxon>
        <taxon>Agaricomycetidae</taxon>
        <taxon>Agaricales</taxon>
        <taxon>Marasmiineae</taxon>
        <taxon>Omphalotaceae</taxon>
        <taxon>Lentinula</taxon>
    </lineage>
</organism>
<comment type="caution">
    <text evidence="1">The sequence shown here is derived from an EMBL/GenBank/DDBJ whole genome shotgun (WGS) entry which is preliminary data.</text>
</comment>
<dbReference type="AlphaFoldDB" id="A0AA38UQP3"/>